<organism evidence="2 3">
    <name type="scientific">Flavobacterium seoulense</name>
    <dbReference type="NCBI Taxonomy" id="1492738"/>
    <lineage>
        <taxon>Bacteria</taxon>
        <taxon>Pseudomonadati</taxon>
        <taxon>Bacteroidota</taxon>
        <taxon>Flavobacteriia</taxon>
        <taxon>Flavobacteriales</taxon>
        <taxon>Flavobacteriaceae</taxon>
        <taxon>Flavobacterium</taxon>
    </lineage>
</organism>
<dbReference type="InterPro" id="IPR052928">
    <property type="entry name" value="Desiccation-related_membrane"/>
</dbReference>
<dbReference type="PANTHER" id="PTHR35792:SF2">
    <property type="entry name" value="GENERAL STRESS PROTEIN"/>
    <property type="match status" value="1"/>
</dbReference>
<accession>A0A066WU10</accession>
<evidence type="ECO:0000313" key="2">
    <source>
        <dbReference type="EMBL" id="KDN56068.1"/>
    </source>
</evidence>
<keyword evidence="1" id="KW-1133">Transmembrane helix</keyword>
<dbReference type="RefSeq" id="WP_035657670.1">
    <property type="nucleotide sequence ID" value="NZ_JNCA01000006.1"/>
</dbReference>
<dbReference type="InterPro" id="IPR024623">
    <property type="entry name" value="YtxH"/>
</dbReference>
<evidence type="ECO:0008006" key="4">
    <source>
        <dbReference type="Google" id="ProtNLM"/>
    </source>
</evidence>
<dbReference type="Proteomes" id="UP000027064">
    <property type="component" value="Unassembled WGS sequence"/>
</dbReference>
<gene>
    <name evidence="2" type="ORF">FEM21_06200</name>
</gene>
<dbReference type="Pfam" id="PF12732">
    <property type="entry name" value="YtxH"/>
    <property type="match status" value="1"/>
</dbReference>
<dbReference type="AlphaFoldDB" id="A0A066WU10"/>
<dbReference type="PATRIC" id="fig|1492738.3.peg.614"/>
<dbReference type="STRING" id="1492738.FEM21_06200"/>
<sequence length="88" mass="9774">MKTNKIILGLIGGLAAGAVLGVLFAPDNGKKTRKKISDKSKELKDNLKGDFDKLLDKIDHKYQSLSEDTHRLLNKGKEKIENEIANKN</sequence>
<feature type="transmembrane region" description="Helical" evidence="1">
    <location>
        <begin position="6"/>
        <end position="25"/>
    </location>
</feature>
<dbReference type="eggNOG" id="COG4980">
    <property type="taxonomic scope" value="Bacteria"/>
</dbReference>
<evidence type="ECO:0000313" key="3">
    <source>
        <dbReference type="Proteomes" id="UP000027064"/>
    </source>
</evidence>
<dbReference type="OrthoDB" id="676025at2"/>
<evidence type="ECO:0000256" key="1">
    <source>
        <dbReference type="SAM" id="Phobius"/>
    </source>
</evidence>
<comment type="caution">
    <text evidence="2">The sequence shown here is derived from an EMBL/GenBank/DDBJ whole genome shotgun (WGS) entry which is preliminary data.</text>
</comment>
<dbReference type="PANTHER" id="PTHR35792">
    <property type="entry name" value="GENERAL STRESS PROTEIN"/>
    <property type="match status" value="1"/>
</dbReference>
<reference evidence="2 3" key="1">
    <citation type="submission" date="2014-05" db="EMBL/GenBank/DDBJ databases">
        <title>Genome Sequence of Flavobacterium sp. EM1321.</title>
        <authorList>
            <person name="Shin S.-K."/>
            <person name="Yi H."/>
        </authorList>
    </citation>
    <scope>NUCLEOTIDE SEQUENCE [LARGE SCALE GENOMIC DNA]</scope>
    <source>
        <strain evidence="2 3">EM1321</strain>
    </source>
</reference>
<keyword evidence="1" id="KW-0812">Transmembrane</keyword>
<keyword evidence="3" id="KW-1185">Reference proteome</keyword>
<name>A0A066WU10_9FLAO</name>
<protein>
    <recommendedName>
        <fullName evidence="4">Gas vesicle protein</fullName>
    </recommendedName>
</protein>
<keyword evidence="1" id="KW-0472">Membrane</keyword>
<proteinExistence type="predicted"/>
<dbReference type="EMBL" id="JNCA01000006">
    <property type="protein sequence ID" value="KDN56068.1"/>
    <property type="molecule type" value="Genomic_DNA"/>
</dbReference>